<gene>
    <name evidence="2" type="ORF">EYF80_038461</name>
</gene>
<evidence type="ECO:0000256" key="1">
    <source>
        <dbReference type="SAM" id="MobiDB-lite"/>
    </source>
</evidence>
<comment type="caution">
    <text evidence="2">The sequence shown here is derived from an EMBL/GenBank/DDBJ whole genome shotgun (WGS) entry which is preliminary data.</text>
</comment>
<reference evidence="2 3" key="1">
    <citation type="submission" date="2019-03" db="EMBL/GenBank/DDBJ databases">
        <title>First draft genome of Liparis tanakae, snailfish: a comprehensive survey of snailfish specific genes.</title>
        <authorList>
            <person name="Kim W."/>
            <person name="Song I."/>
            <person name="Jeong J.-H."/>
            <person name="Kim D."/>
            <person name="Kim S."/>
            <person name="Ryu S."/>
            <person name="Song J.Y."/>
            <person name="Lee S.K."/>
        </authorList>
    </citation>
    <scope>NUCLEOTIDE SEQUENCE [LARGE SCALE GENOMIC DNA]</scope>
    <source>
        <tissue evidence="2">Muscle</tissue>
    </source>
</reference>
<proteinExistence type="predicted"/>
<accession>A0A4Z2GEP5</accession>
<sequence>MTTLAIDPDEKRAALDPAPSSLWTSGSNERTEVELLLTRVSALNEGQEGVTRPHERNVSAHATPDYSGDFDRQPVLNGQPAKRR</sequence>
<name>A0A4Z2GEP5_9TELE</name>
<feature type="region of interest" description="Disordered" evidence="1">
    <location>
        <begin position="44"/>
        <end position="84"/>
    </location>
</feature>
<dbReference type="Proteomes" id="UP000314294">
    <property type="component" value="Unassembled WGS sequence"/>
</dbReference>
<evidence type="ECO:0000313" key="3">
    <source>
        <dbReference type="Proteomes" id="UP000314294"/>
    </source>
</evidence>
<keyword evidence="3" id="KW-1185">Reference proteome</keyword>
<evidence type="ECO:0000313" key="2">
    <source>
        <dbReference type="EMBL" id="TNN51363.1"/>
    </source>
</evidence>
<protein>
    <submittedName>
        <fullName evidence="2">Uncharacterized protein</fullName>
    </submittedName>
</protein>
<organism evidence="2 3">
    <name type="scientific">Liparis tanakae</name>
    <name type="common">Tanaka's snailfish</name>
    <dbReference type="NCBI Taxonomy" id="230148"/>
    <lineage>
        <taxon>Eukaryota</taxon>
        <taxon>Metazoa</taxon>
        <taxon>Chordata</taxon>
        <taxon>Craniata</taxon>
        <taxon>Vertebrata</taxon>
        <taxon>Euteleostomi</taxon>
        <taxon>Actinopterygii</taxon>
        <taxon>Neopterygii</taxon>
        <taxon>Teleostei</taxon>
        <taxon>Neoteleostei</taxon>
        <taxon>Acanthomorphata</taxon>
        <taxon>Eupercaria</taxon>
        <taxon>Perciformes</taxon>
        <taxon>Cottioidei</taxon>
        <taxon>Cottales</taxon>
        <taxon>Liparidae</taxon>
        <taxon>Liparis</taxon>
    </lineage>
</organism>
<dbReference type="AlphaFoldDB" id="A0A4Z2GEP5"/>
<dbReference type="EMBL" id="SRLO01000585">
    <property type="protein sequence ID" value="TNN51363.1"/>
    <property type="molecule type" value="Genomic_DNA"/>
</dbReference>
<feature type="region of interest" description="Disordered" evidence="1">
    <location>
        <begin position="1"/>
        <end position="27"/>
    </location>
</feature>